<evidence type="ECO:0000313" key="4">
    <source>
        <dbReference type="Proteomes" id="UP000319817"/>
    </source>
</evidence>
<feature type="signal peptide" evidence="2">
    <location>
        <begin position="1"/>
        <end position="24"/>
    </location>
</feature>
<protein>
    <submittedName>
        <fullName evidence="3">Lipoprotein NlpI</fullName>
    </submittedName>
</protein>
<dbReference type="InterPro" id="IPR019734">
    <property type="entry name" value="TPR_rpt"/>
</dbReference>
<keyword evidence="1" id="KW-0802">TPR repeat</keyword>
<dbReference type="Proteomes" id="UP000319817">
    <property type="component" value="Chromosome"/>
</dbReference>
<feature type="chain" id="PRO_5022005529" evidence="2">
    <location>
        <begin position="25"/>
        <end position="237"/>
    </location>
</feature>
<name>A0A517NMM2_9BACT</name>
<keyword evidence="3" id="KW-0449">Lipoprotein</keyword>
<dbReference type="PANTHER" id="PTHR47908:SF2">
    <property type="entry name" value="TETRATRICOPEPTIDE REPEAT (TPR)-LIKE SUPERFAMILY PROTEIN"/>
    <property type="match status" value="1"/>
</dbReference>
<dbReference type="PROSITE" id="PS50005">
    <property type="entry name" value="TPR"/>
    <property type="match status" value="1"/>
</dbReference>
<dbReference type="EMBL" id="CP036526">
    <property type="protein sequence ID" value="QDT08385.1"/>
    <property type="molecule type" value="Genomic_DNA"/>
</dbReference>
<reference evidence="3 4" key="1">
    <citation type="submission" date="2019-02" db="EMBL/GenBank/DDBJ databases">
        <title>Deep-cultivation of Planctomycetes and their phenomic and genomic characterization uncovers novel biology.</title>
        <authorList>
            <person name="Wiegand S."/>
            <person name="Jogler M."/>
            <person name="Boedeker C."/>
            <person name="Pinto D."/>
            <person name="Vollmers J."/>
            <person name="Rivas-Marin E."/>
            <person name="Kohn T."/>
            <person name="Peeters S.H."/>
            <person name="Heuer A."/>
            <person name="Rast P."/>
            <person name="Oberbeckmann S."/>
            <person name="Bunk B."/>
            <person name="Jeske O."/>
            <person name="Meyerdierks A."/>
            <person name="Storesund J.E."/>
            <person name="Kallscheuer N."/>
            <person name="Luecker S."/>
            <person name="Lage O.M."/>
            <person name="Pohl T."/>
            <person name="Merkel B.J."/>
            <person name="Hornburger P."/>
            <person name="Mueller R.-W."/>
            <person name="Bruemmer F."/>
            <person name="Labrenz M."/>
            <person name="Spormann A.M."/>
            <person name="Op den Camp H."/>
            <person name="Overmann J."/>
            <person name="Amann R."/>
            <person name="Jetten M.S.M."/>
            <person name="Mascher T."/>
            <person name="Medema M.H."/>
            <person name="Devos D.P."/>
            <person name="Kaster A.-K."/>
            <person name="Ovreas L."/>
            <person name="Rohde M."/>
            <person name="Galperin M.Y."/>
            <person name="Jogler C."/>
        </authorList>
    </citation>
    <scope>NUCLEOTIDE SEQUENCE [LARGE SCALE GENOMIC DNA]</scope>
    <source>
        <strain evidence="3 4">K23_9</strain>
    </source>
</reference>
<evidence type="ECO:0000256" key="1">
    <source>
        <dbReference type="PROSITE-ProRule" id="PRU00339"/>
    </source>
</evidence>
<dbReference type="AlphaFoldDB" id="A0A517NMM2"/>
<sequence precursor="true">MISMQRLAATLLILSIILTPTAQGQNSNHQSWLEKSLASAQKKIDDRGPRANTTDWTMLGDAQLRIGKTKESIKSFEKAIQLKPNMAKFLWQYGIALYLDGQYDKARTQFETVHKLLRNSGKISTWHFLCSAKATDADQARKSILPASKHSKVILEKVFQRLHTSDDSIVLDQIKSSGDAAEKLAGNLYLGMIADAEGRTDDAIRYMRIAASSTEIGYTADTARIYLDHLVKPNKAH</sequence>
<dbReference type="Gene3D" id="1.25.40.10">
    <property type="entry name" value="Tetratricopeptide repeat domain"/>
    <property type="match status" value="1"/>
</dbReference>
<gene>
    <name evidence="3" type="ORF">K239x_03240</name>
</gene>
<dbReference type="PANTHER" id="PTHR47908">
    <property type="match status" value="1"/>
</dbReference>
<dbReference type="InterPro" id="IPR011990">
    <property type="entry name" value="TPR-like_helical_dom_sf"/>
</dbReference>
<keyword evidence="4" id="KW-1185">Reference proteome</keyword>
<feature type="repeat" description="TPR" evidence="1">
    <location>
        <begin position="53"/>
        <end position="86"/>
    </location>
</feature>
<dbReference type="SUPFAM" id="SSF48452">
    <property type="entry name" value="TPR-like"/>
    <property type="match status" value="1"/>
</dbReference>
<evidence type="ECO:0000313" key="3">
    <source>
        <dbReference type="EMBL" id="QDT08385.1"/>
    </source>
</evidence>
<evidence type="ECO:0000256" key="2">
    <source>
        <dbReference type="SAM" id="SignalP"/>
    </source>
</evidence>
<proteinExistence type="predicted"/>
<organism evidence="3 4">
    <name type="scientific">Stieleria marina</name>
    <dbReference type="NCBI Taxonomy" id="1930275"/>
    <lineage>
        <taxon>Bacteria</taxon>
        <taxon>Pseudomonadati</taxon>
        <taxon>Planctomycetota</taxon>
        <taxon>Planctomycetia</taxon>
        <taxon>Pirellulales</taxon>
        <taxon>Pirellulaceae</taxon>
        <taxon>Stieleria</taxon>
    </lineage>
</organism>
<dbReference type="Pfam" id="PF13432">
    <property type="entry name" value="TPR_16"/>
    <property type="match status" value="1"/>
</dbReference>
<dbReference type="SMART" id="SM00028">
    <property type="entry name" value="TPR"/>
    <property type="match status" value="2"/>
</dbReference>
<keyword evidence="2" id="KW-0732">Signal</keyword>
<accession>A0A517NMM2</accession>